<dbReference type="InterPro" id="IPR050346">
    <property type="entry name" value="FMO-like"/>
</dbReference>
<dbReference type="PRINTS" id="PR00370">
    <property type="entry name" value="FMOXYGENASE"/>
</dbReference>
<comment type="caution">
    <text evidence="9">The sequence shown here is derived from an EMBL/GenBank/DDBJ whole genome shotgun (WGS) entry which is preliminary data.</text>
</comment>
<dbReference type="FunFam" id="3.50.50.60:FF:000138">
    <property type="entry name" value="Flavin-containing monooxygenase"/>
    <property type="match status" value="1"/>
</dbReference>
<evidence type="ECO:0000313" key="9">
    <source>
        <dbReference type="EMBL" id="KAF6035989.1"/>
    </source>
</evidence>
<evidence type="ECO:0000256" key="3">
    <source>
        <dbReference type="ARBA" id="ARBA00022630"/>
    </source>
</evidence>
<dbReference type="InterPro" id="IPR036188">
    <property type="entry name" value="FAD/NAD-bd_sf"/>
</dbReference>
<dbReference type="InterPro" id="IPR000960">
    <property type="entry name" value="Flavin_mOase"/>
</dbReference>
<evidence type="ECO:0000256" key="5">
    <source>
        <dbReference type="ARBA" id="ARBA00022857"/>
    </source>
</evidence>
<dbReference type="AlphaFoldDB" id="A0A7J7KBH0"/>
<dbReference type="SUPFAM" id="SSF51905">
    <property type="entry name" value="FAD/NAD(P)-binding domain"/>
    <property type="match status" value="2"/>
</dbReference>
<evidence type="ECO:0000313" key="10">
    <source>
        <dbReference type="Proteomes" id="UP000593567"/>
    </source>
</evidence>
<keyword evidence="7 8" id="KW-0503">Monooxygenase</keyword>
<evidence type="ECO:0000256" key="7">
    <source>
        <dbReference type="ARBA" id="ARBA00023033"/>
    </source>
</evidence>
<keyword evidence="3 8" id="KW-0285">Flavoprotein</keyword>
<evidence type="ECO:0000256" key="2">
    <source>
        <dbReference type="ARBA" id="ARBA00009183"/>
    </source>
</evidence>
<sequence length="425" mass="48753">MKEVVIIGAGPSGLAAIRSLSKYKDEVKITVYEVSDRVGGVWVNRDPYKNSPMYDNLRANFPKEVIGYPGFPFPADIKESYLPHRMILEYIESFAKHFQLYQHIQFRHTVLNVDIISSVKGKERWNVMVRDEETGAITNKKCDAVIVATGHESKMYIPDFDGKQTYTGEIIHSRYYQNPSHYVGKTVVIVGAGFSGLDILVDIHTVAKKIYVSHHDDHITAPLCENAEYVKDIAKINGNDIIFIDGKVVQADIIFLGTGYRYDFSFLSEKCHPVIKEDHVTNIYRMMVDIAHPSLYYIGLNKLGSPIREFCVQADLAAALIAEKIPTPSREEMEKDYQDTYKKNVTDLGLKPKNFHVVSYTQWDYYDAVCKQTGQQQPDSIMAKKLYNRFLGNFYKDFFQFKQGIYKRLDAENFEVVYEPEVFST</sequence>
<protein>
    <recommendedName>
        <fullName evidence="8">Flavin-containing monooxygenase</fullName>
        <ecNumber evidence="8">1.-.-.-</ecNumber>
    </recommendedName>
</protein>
<dbReference type="EC" id="1.-.-.-" evidence="8"/>
<dbReference type="GO" id="GO:0050661">
    <property type="term" value="F:NADP binding"/>
    <property type="evidence" value="ECO:0007669"/>
    <property type="project" value="InterPro"/>
</dbReference>
<dbReference type="GO" id="GO:0050660">
    <property type="term" value="F:flavin adenine dinucleotide binding"/>
    <property type="evidence" value="ECO:0007669"/>
    <property type="project" value="InterPro"/>
</dbReference>
<dbReference type="GO" id="GO:0004499">
    <property type="term" value="F:N,N-dimethylaniline monooxygenase activity"/>
    <property type="evidence" value="ECO:0007669"/>
    <property type="project" value="InterPro"/>
</dbReference>
<gene>
    <name evidence="9" type="ORF">EB796_005704</name>
</gene>
<keyword evidence="4 8" id="KW-0274">FAD</keyword>
<evidence type="ECO:0000256" key="8">
    <source>
        <dbReference type="RuleBase" id="RU361177"/>
    </source>
</evidence>
<evidence type="ECO:0000256" key="6">
    <source>
        <dbReference type="ARBA" id="ARBA00023002"/>
    </source>
</evidence>
<dbReference type="Proteomes" id="UP000593567">
    <property type="component" value="Unassembled WGS sequence"/>
</dbReference>
<evidence type="ECO:0000256" key="4">
    <source>
        <dbReference type="ARBA" id="ARBA00022827"/>
    </source>
</evidence>
<keyword evidence="10" id="KW-1185">Reference proteome</keyword>
<reference evidence="9" key="1">
    <citation type="submission" date="2020-06" db="EMBL/GenBank/DDBJ databases">
        <title>Draft genome of Bugula neritina, a colonial animal packing powerful symbionts and potential medicines.</title>
        <authorList>
            <person name="Rayko M."/>
        </authorList>
    </citation>
    <scope>NUCLEOTIDE SEQUENCE [LARGE SCALE GENOMIC DNA]</scope>
    <source>
        <strain evidence="9">Kwan_BN1</strain>
    </source>
</reference>
<keyword evidence="5" id="KW-0521">NADP</keyword>
<dbReference type="Pfam" id="PF00743">
    <property type="entry name" value="FMO-like"/>
    <property type="match status" value="2"/>
</dbReference>
<organism evidence="9 10">
    <name type="scientific">Bugula neritina</name>
    <name type="common">Brown bryozoan</name>
    <name type="synonym">Sertularia neritina</name>
    <dbReference type="NCBI Taxonomy" id="10212"/>
    <lineage>
        <taxon>Eukaryota</taxon>
        <taxon>Metazoa</taxon>
        <taxon>Spiralia</taxon>
        <taxon>Lophotrochozoa</taxon>
        <taxon>Bryozoa</taxon>
        <taxon>Gymnolaemata</taxon>
        <taxon>Cheilostomatida</taxon>
        <taxon>Flustrina</taxon>
        <taxon>Buguloidea</taxon>
        <taxon>Bugulidae</taxon>
        <taxon>Bugula</taxon>
    </lineage>
</organism>
<accession>A0A7J7KBH0</accession>
<comment type="cofactor">
    <cofactor evidence="1 8">
        <name>FAD</name>
        <dbReference type="ChEBI" id="CHEBI:57692"/>
    </cofactor>
</comment>
<dbReference type="OrthoDB" id="66881at2759"/>
<evidence type="ECO:0000256" key="1">
    <source>
        <dbReference type="ARBA" id="ARBA00001974"/>
    </source>
</evidence>
<keyword evidence="6 8" id="KW-0560">Oxidoreductase</keyword>
<dbReference type="InterPro" id="IPR020946">
    <property type="entry name" value="Flavin_mOase-like"/>
</dbReference>
<name>A0A7J7KBH0_BUGNE</name>
<dbReference type="Gene3D" id="3.50.50.60">
    <property type="entry name" value="FAD/NAD(P)-binding domain"/>
    <property type="match status" value="2"/>
</dbReference>
<dbReference type="PANTHER" id="PTHR23023">
    <property type="entry name" value="DIMETHYLANILINE MONOOXYGENASE"/>
    <property type="match status" value="1"/>
</dbReference>
<dbReference type="PIRSF" id="PIRSF000332">
    <property type="entry name" value="FMO"/>
    <property type="match status" value="1"/>
</dbReference>
<comment type="similarity">
    <text evidence="2 8">Belongs to the FMO family.</text>
</comment>
<proteinExistence type="inferred from homology"/>
<dbReference type="EMBL" id="VXIV02000798">
    <property type="protein sequence ID" value="KAF6035989.1"/>
    <property type="molecule type" value="Genomic_DNA"/>
</dbReference>